<dbReference type="InterPro" id="IPR008965">
    <property type="entry name" value="CBM2/CBM3_carb-bd_dom_sf"/>
</dbReference>
<comment type="caution">
    <text evidence="3">The sequence shown here is derived from an EMBL/GenBank/DDBJ whole genome shotgun (WGS) entry which is preliminary data.</text>
</comment>
<dbReference type="GO" id="GO:0030246">
    <property type="term" value="F:carbohydrate binding"/>
    <property type="evidence" value="ECO:0007669"/>
    <property type="project" value="InterPro"/>
</dbReference>
<dbReference type="AlphaFoldDB" id="A0A177NUY2"/>
<sequence length="206" mass="21396">MMMHKHLFSKVLALGFAAFVSNANATTLTIELPGNTDLYTAEVGSFFDANIYVDGLADFGGFDFNLTYNSANLSAELLTSASIFGADTETFANSISTVGGGKIHFAEAISATSTLEAGLNITAPTLLGTVKFKALNAALNNPLNITNPIVYSFDGTSLAGSLRGANVTIIPAQDPAPVPVPAAAFLFAPGLLAIFGRRNRNTSVKG</sequence>
<dbReference type="CDD" id="cd08547">
    <property type="entry name" value="Type_II_cohesin"/>
    <property type="match status" value="1"/>
</dbReference>
<evidence type="ECO:0000259" key="2">
    <source>
        <dbReference type="Pfam" id="PF00963"/>
    </source>
</evidence>
<feature type="chain" id="PRO_5008069578" description="Cohesin domain-containing protein" evidence="1">
    <location>
        <begin position="26"/>
        <end position="206"/>
    </location>
</feature>
<keyword evidence="1" id="KW-0732">Signal</keyword>
<protein>
    <recommendedName>
        <fullName evidence="2">Cohesin domain-containing protein</fullName>
    </recommendedName>
</protein>
<evidence type="ECO:0000313" key="4">
    <source>
        <dbReference type="Proteomes" id="UP000077628"/>
    </source>
</evidence>
<keyword evidence="4" id="KW-1185">Reference proteome</keyword>
<evidence type="ECO:0000256" key="1">
    <source>
        <dbReference type="SAM" id="SignalP"/>
    </source>
</evidence>
<evidence type="ECO:0000313" key="3">
    <source>
        <dbReference type="EMBL" id="OAI21602.1"/>
    </source>
</evidence>
<gene>
    <name evidence="3" type="ORF">A1355_23150</name>
</gene>
<dbReference type="Pfam" id="PF00963">
    <property type="entry name" value="Cohesin"/>
    <property type="match status" value="1"/>
</dbReference>
<organism evidence="3 4">
    <name type="scientific">Methylomonas koyamae</name>
    <dbReference type="NCBI Taxonomy" id="702114"/>
    <lineage>
        <taxon>Bacteria</taxon>
        <taxon>Pseudomonadati</taxon>
        <taxon>Pseudomonadota</taxon>
        <taxon>Gammaproteobacteria</taxon>
        <taxon>Methylococcales</taxon>
        <taxon>Methylococcaceae</taxon>
        <taxon>Methylomonas</taxon>
    </lineage>
</organism>
<dbReference type="RefSeq" id="WP_064026812.1">
    <property type="nucleotide sequence ID" value="NZ_LUUK01000096.1"/>
</dbReference>
<dbReference type="GO" id="GO:0000272">
    <property type="term" value="P:polysaccharide catabolic process"/>
    <property type="evidence" value="ECO:0007669"/>
    <property type="project" value="InterPro"/>
</dbReference>
<feature type="signal peptide" evidence="1">
    <location>
        <begin position="1"/>
        <end position="25"/>
    </location>
</feature>
<reference evidence="4" key="1">
    <citation type="submission" date="2016-03" db="EMBL/GenBank/DDBJ databases">
        <authorList>
            <person name="Heylen K."/>
            <person name="De Vos P."/>
            <person name="Vekeman B."/>
        </authorList>
    </citation>
    <scope>NUCLEOTIDE SEQUENCE [LARGE SCALE GENOMIC DNA]</scope>
    <source>
        <strain evidence="4">R-45383</strain>
    </source>
</reference>
<name>A0A177NUY2_9GAMM</name>
<dbReference type="Gene3D" id="2.60.40.680">
    <property type="match status" value="1"/>
</dbReference>
<dbReference type="Proteomes" id="UP000077628">
    <property type="component" value="Unassembled WGS sequence"/>
</dbReference>
<feature type="domain" description="Cohesin" evidence="2">
    <location>
        <begin position="40"/>
        <end position="155"/>
    </location>
</feature>
<proteinExistence type="predicted"/>
<dbReference type="SUPFAM" id="SSF49384">
    <property type="entry name" value="Carbohydrate-binding domain"/>
    <property type="match status" value="1"/>
</dbReference>
<accession>A0A177NUY2</accession>
<dbReference type="OrthoDB" id="5574331at2"/>
<dbReference type="InterPro" id="IPR002102">
    <property type="entry name" value="Cohesin_dom"/>
</dbReference>
<dbReference type="EMBL" id="LUUK01000096">
    <property type="protein sequence ID" value="OAI21602.1"/>
    <property type="molecule type" value="Genomic_DNA"/>
</dbReference>